<reference evidence="2 3" key="1">
    <citation type="journal article" date="2019" name="Microbiol. Resour. Announc.">
        <title>Draft Genome Sequence of the Most Traditional epsilon-Poly-l-Lysine Producer, Streptomyces albulus NBRC14147.</title>
        <authorList>
            <person name="Yamanaka K."/>
            <person name="Hamano Y."/>
        </authorList>
    </citation>
    <scope>NUCLEOTIDE SEQUENCE [LARGE SCALE GENOMIC DNA]</scope>
    <source>
        <strain evidence="2 3">NBRC 14147</strain>
    </source>
</reference>
<dbReference type="EMBL" id="BHXC01000006">
    <property type="protein sequence ID" value="GCB88377.1"/>
    <property type="molecule type" value="Genomic_DNA"/>
</dbReference>
<dbReference type="PANTHER" id="PTHR23026:SF123">
    <property type="entry name" value="NAD(P)H NITROREDUCTASE RV3131-RELATED"/>
    <property type="match status" value="1"/>
</dbReference>
<accession>A0A059VYW5</accession>
<comment type="caution">
    <text evidence="2">The sequence shown here is derived from an EMBL/GenBank/DDBJ whole genome shotgun (WGS) entry which is preliminary data.</text>
</comment>
<dbReference type="NCBIfam" id="NF047509">
    <property type="entry name" value="Rv3131_FMN_oxido"/>
    <property type="match status" value="1"/>
</dbReference>
<protein>
    <submittedName>
        <fullName evidence="2">Nitroreductase</fullName>
    </submittedName>
</protein>
<dbReference type="GO" id="GO:0016491">
    <property type="term" value="F:oxidoreductase activity"/>
    <property type="evidence" value="ECO:0007669"/>
    <property type="project" value="InterPro"/>
</dbReference>
<evidence type="ECO:0000313" key="2">
    <source>
        <dbReference type="EMBL" id="GCB88377.1"/>
    </source>
</evidence>
<dbReference type="InterPro" id="IPR000415">
    <property type="entry name" value="Nitroreductase-like"/>
</dbReference>
<evidence type="ECO:0000313" key="3">
    <source>
        <dbReference type="Proteomes" id="UP000288351"/>
    </source>
</evidence>
<dbReference type="RefSeq" id="WP_016577217.1">
    <property type="nucleotide sequence ID" value="NZ_BHXC01000006.1"/>
</dbReference>
<dbReference type="Proteomes" id="UP000288351">
    <property type="component" value="Unassembled WGS sequence"/>
</dbReference>
<dbReference type="PANTHER" id="PTHR23026">
    <property type="entry name" value="NADPH NITROREDUCTASE"/>
    <property type="match status" value="1"/>
</dbReference>
<organism evidence="2 3">
    <name type="scientific">Streptomyces noursei</name>
    <name type="common">Streptomyces albulus</name>
    <dbReference type="NCBI Taxonomy" id="1971"/>
    <lineage>
        <taxon>Bacteria</taxon>
        <taxon>Bacillati</taxon>
        <taxon>Actinomycetota</taxon>
        <taxon>Actinomycetes</taxon>
        <taxon>Kitasatosporales</taxon>
        <taxon>Streptomycetaceae</taxon>
        <taxon>Streptomyces</taxon>
    </lineage>
</organism>
<proteinExistence type="predicted"/>
<evidence type="ECO:0000256" key="1">
    <source>
        <dbReference type="SAM" id="MobiDB-lite"/>
    </source>
</evidence>
<feature type="region of interest" description="Disordered" evidence="1">
    <location>
        <begin position="182"/>
        <end position="221"/>
    </location>
</feature>
<gene>
    <name evidence="2" type="ORF">SALB_01047</name>
</gene>
<dbReference type="Gene3D" id="3.40.109.10">
    <property type="entry name" value="NADH Oxidase"/>
    <property type="match status" value="1"/>
</dbReference>
<feature type="compositionally biased region" description="Basic and acidic residues" evidence="1">
    <location>
        <begin position="182"/>
        <end position="192"/>
    </location>
</feature>
<dbReference type="eggNOG" id="COG0778">
    <property type="taxonomic scope" value="Bacteria"/>
</dbReference>
<name>A0A059VYW5_STRNR</name>
<dbReference type="SUPFAM" id="SSF55469">
    <property type="entry name" value="FMN-dependent nitroreductase-like"/>
    <property type="match status" value="2"/>
</dbReference>
<dbReference type="AlphaFoldDB" id="A0A059VYW5"/>
<dbReference type="STRING" id="68570.DC74_243"/>
<dbReference type="InterPro" id="IPR050627">
    <property type="entry name" value="Nitroreductase/BluB"/>
</dbReference>
<sequence length="330" mass="35861">MLTHPTLKDTAVKALVAEATTAPSMHNAQPWHFDYARAARTLLLSADLDRAMPLADPTTRGLHLGCGAALLTLRAAAAHAGHRTVTTLLPAPHSPTILASVRLDVPHEPLDVGLSALQPAIAVRHTSRFPFTERRIPDVLRAALVEAAAREGAQLAFLTTPHREAVLDLVLHAEGYDRMDDGREVEQRRWTRDASAADTADGIPEDAFGPAKRGGAAPMRDFAGRRTVPGRAYAEFEQRPQLASLSTTRDGPADWLRAGQALQRVLLLATRQGLVSSFATQALEWPDLRWLLRDPRSGTGCVQMILRLGYGPDGPRTPRRPVDEVLTITP</sequence>